<keyword evidence="4 6" id="KW-0560">Oxidoreductase</keyword>
<feature type="binding site" evidence="6">
    <location>
        <position position="207"/>
    </location>
    <ligand>
        <name>substrate</name>
    </ligand>
</feature>
<dbReference type="Gene3D" id="3.30.360.10">
    <property type="entry name" value="Dihydrodipicolinate Reductase, domain 2"/>
    <property type="match status" value="1"/>
</dbReference>
<dbReference type="SUPFAM" id="SSF51735">
    <property type="entry name" value="NAD(P)-binding Rossmann-fold domains"/>
    <property type="match status" value="1"/>
</dbReference>
<dbReference type="EMBL" id="BJVI01000046">
    <property type="protein sequence ID" value="GEL19790.1"/>
    <property type="molecule type" value="Genomic_DNA"/>
</dbReference>
<dbReference type="GO" id="GO:0005829">
    <property type="term" value="C:cytosol"/>
    <property type="evidence" value="ECO:0007669"/>
    <property type="project" value="TreeGrafter"/>
</dbReference>
<dbReference type="EC" id="1.1.1.49" evidence="6"/>
<keyword evidence="5 6" id="KW-0119">Carbohydrate metabolism</keyword>
<dbReference type="PANTHER" id="PTHR23429:SF0">
    <property type="entry name" value="GLUCOSE-6-PHOSPHATE 1-DEHYDROGENASE"/>
    <property type="match status" value="1"/>
</dbReference>
<dbReference type="InterPro" id="IPR022674">
    <property type="entry name" value="G6P_DH_NAD-bd"/>
</dbReference>
<dbReference type="GO" id="GO:0004345">
    <property type="term" value="F:glucose-6-phosphate dehydrogenase activity"/>
    <property type="evidence" value="ECO:0007669"/>
    <property type="project" value="UniProtKB-UniRule"/>
</dbReference>
<sequence>MAADRVDALVIFGATGDLAKLETFPALVGLVERGVLDVPVIGVANSGWGVDRFREYAAASLRHNDIDPGSAPAQKLLGLLRYVDGDLDDDATYAAMSTAMGDGPRALFYLEVPPFLFGRIAQGISAAERAAEARVMVEKPFGSDRDSARALDDTMHRFFPEDAIYRVDHWLGLDPLNDVIVARFANSIFEPLLNRDHVASIQITMAEAFDVADRGRFYDRTGAIRDVVQNHMLQVLASVIADPPDRSGPDSWLDAKSRVISALRPLTADDVVRGQYEGYRDVAGVDPLSTVETYVAVRLAVDSWRWAGVPILIRAGKTMPVTATEVSIRFRPVPFDVFGVGPIRIANVLRFRIWPDAEIGLTLAGKKPGAGREPQLQELVFAQHTGSDMRPYDRLIGAALNGQRLLFARQDTVEAAWRVVDPVLGDAVPVHRYPRGSWGPKEADSLLPDGDSWHDPAG</sequence>
<dbReference type="PANTHER" id="PTHR23429">
    <property type="entry name" value="GLUCOSE-6-PHOSPHATE 1-DEHYDROGENASE G6PD"/>
    <property type="match status" value="1"/>
</dbReference>
<dbReference type="AlphaFoldDB" id="A0A511D4S3"/>
<evidence type="ECO:0000256" key="6">
    <source>
        <dbReference type="HAMAP-Rule" id="MF_00966"/>
    </source>
</evidence>
<feature type="region of interest" description="Disordered" evidence="7">
    <location>
        <begin position="439"/>
        <end position="458"/>
    </location>
</feature>
<feature type="binding site" evidence="6">
    <location>
        <position position="169"/>
    </location>
    <ligand>
        <name>substrate</name>
    </ligand>
</feature>
<feature type="binding site" evidence="6">
    <location>
        <position position="226"/>
    </location>
    <ligand>
        <name>substrate</name>
    </ligand>
</feature>
<evidence type="ECO:0000256" key="7">
    <source>
        <dbReference type="SAM" id="MobiDB-lite"/>
    </source>
</evidence>
<evidence type="ECO:0000313" key="11">
    <source>
        <dbReference type="Proteomes" id="UP000321328"/>
    </source>
</evidence>
<feature type="domain" description="Glucose-6-phosphate dehydrogenase C-terminal" evidence="9">
    <location>
        <begin position="181"/>
        <end position="453"/>
    </location>
</feature>
<comment type="catalytic activity">
    <reaction evidence="6">
        <text>D-glucose 6-phosphate + NADP(+) = 6-phospho-D-glucono-1,5-lactone + NADPH + H(+)</text>
        <dbReference type="Rhea" id="RHEA:15841"/>
        <dbReference type="ChEBI" id="CHEBI:15378"/>
        <dbReference type="ChEBI" id="CHEBI:57783"/>
        <dbReference type="ChEBI" id="CHEBI:57955"/>
        <dbReference type="ChEBI" id="CHEBI:58349"/>
        <dbReference type="ChEBI" id="CHEBI:61548"/>
        <dbReference type="EC" id="1.1.1.49"/>
    </reaction>
</comment>
<dbReference type="OrthoDB" id="9802739at2"/>
<organism evidence="10 11">
    <name type="scientific">Pseudonocardia asaccharolytica DSM 44247 = NBRC 16224</name>
    <dbReference type="NCBI Taxonomy" id="1123024"/>
    <lineage>
        <taxon>Bacteria</taxon>
        <taxon>Bacillati</taxon>
        <taxon>Actinomycetota</taxon>
        <taxon>Actinomycetes</taxon>
        <taxon>Pseudonocardiales</taxon>
        <taxon>Pseudonocardiaceae</taxon>
        <taxon>Pseudonocardia</taxon>
    </lineage>
</organism>
<comment type="similarity">
    <text evidence="6">Belongs to the glucose-6-phosphate dehydrogenase family.</text>
</comment>
<evidence type="ECO:0000256" key="3">
    <source>
        <dbReference type="ARBA" id="ARBA00022857"/>
    </source>
</evidence>
<dbReference type="GO" id="GO:0050661">
    <property type="term" value="F:NADP binding"/>
    <property type="evidence" value="ECO:0007669"/>
    <property type="project" value="UniProtKB-UniRule"/>
</dbReference>
<feature type="binding site" evidence="6">
    <location>
        <position position="139"/>
    </location>
    <ligand>
        <name>NADP(+)</name>
        <dbReference type="ChEBI" id="CHEBI:58349"/>
    </ligand>
</feature>
<reference evidence="10 11" key="1">
    <citation type="submission" date="2019-07" db="EMBL/GenBank/DDBJ databases">
        <title>Whole genome shotgun sequence of Pseudonocardia asaccharolytica NBRC 16224.</title>
        <authorList>
            <person name="Hosoyama A."/>
            <person name="Uohara A."/>
            <person name="Ohji S."/>
            <person name="Ichikawa N."/>
        </authorList>
    </citation>
    <scope>NUCLEOTIDE SEQUENCE [LARGE SCALE GENOMIC DNA]</scope>
    <source>
        <strain evidence="10 11">NBRC 16224</strain>
    </source>
</reference>
<dbReference type="HAMAP" id="MF_00966">
    <property type="entry name" value="G6PD"/>
    <property type="match status" value="1"/>
</dbReference>
<dbReference type="InterPro" id="IPR001282">
    <property type="entry name" value="G6P_DH"/>
</dbReference>
<accession>A0A511D4S3</accession>
<dbReference type="InterPro" id="IPR036291">
    <property type="entry name" value="NAD(P)-bd_dom_sf"/>
</dbReference>
<dbReference type="InterPro" id="IPR022675">
    <property type="entry name" value="G6P_DH_C"/>
</dbReference>
<comment type="function">
    <text evidence="6">Catalyzes the oxidation of glucose 6-phosphate to 6-phosphogluconolactone.</text>
</comment>
<dbReference type="SUPFAM" id="SSF55347">
    <property type="entry name" value="Glyceraldehyde-3-phosphate dehydrogenase-like, C-terminal domain"/>
    <property type="match status" value="1"/>
</dbReference>
<dbReference type="NCBIfam" id="TIGR00871">
    <property type="entry name" value="zwf"/>
    <property type="match status" value="1"/>
</dbReference>
<proteinExistence type="inferred from homology"/>
<feature type="binding site" evidence="6">
    <location>
        <position position="317"/>
    </location>
    <ligand>
        <name>substrate</name>
    </ligand>
</feature>
<dbReference type="RefSeq" id="WP_028931738.1">
    <property type="nucleotide sequence ID" value="NZ_AUII01000036.1"/>
</dbReference>
<dbReference type="PRINTS" id="PR00079">
    <property type="entry name" value="G6PDHDRGNASE"/>
</dbReference>
<evidence type="ECO:0000256" key="5">
    <source>
        <dbReference type="ARBA" id="ARBA00023277"/>
    </source>
</evidence>
<feature type="binding site" evidence="6">
    <location>
        <begin position="13"/>
        <end position="20"/>
    </location>
    <ligand>
        <name>NADP(+)</name>
        <dbReference type="ChEBI" id="CHEBI:58349"/>
    </ligand>
</feature>
<dbReference type="STRING" id="1123024.GCA_000423625_04544"/>
<feature type="active site" description="Proton acceptor" evidence="6">
    <location>
        <position position="231"/>
    </location>
</feature>
<evidence type="ECO:0000256" key="1">
    <source>
        <dbReference type="ARBA" id="ARBA00004937"/>
    </source>
</evidence>
<evidence type="ECO:0000256" key="4">
    <source>
        <dbReference type="ARBA" id="ARBA00023002"/>
    </source>
</evidence>
<evidence type="ECO:0000256" key="2">
    <source>
        <dbReference type="ARBA" id="ARBA00022526"/>
    </source>
</evidence>
<dbReference type="Proteomes" id="UP000321328">
    <property type="component" value="Unassembled WGS sequence"/>
</dbReference>
<comment type="caution">
    <text evidence="6">Lacks conserved residue(s) required for the propagation of feature annotation.</text>
</comment>
<keyword evidence="2 6" id="KW-0313">Glucose metabolism</keyword>
<dbReference type="PIRSF" id="PIRSF000110">
    <property type="entry name" value="G6PD"/>
    <property type="match status" value="1"/>
</dbReference>
<gene>
    <name evidence="6 10" type="primary">zwf</name>
    <name evidence="10" type="ORF">PA7_36270</name>
</gene>
<keyword evidence="11" id="KW-1185">Reference proteome</keyword>
<protein>
    <recommendedName>
        <fullName evidence="6">Glucose-6-phosphate 1-dehydrogenase</fullName>
        <shortName evidence="6">G6PD</shortName>
        <ecNumber evidence="6">1.1.1.49</ecNumber>
    </recommendedName>
</protein>
<dbReference type="GO" id="GO:0006006">
    <property type="term" value="P:glucose metabolic process"/>
    <property type="evidence" value="ECO:0007669"/>
    <property type="project" value="UniProtKB-KW"/>
</dbReference>
<comment type="caution">
    <text evidence="10">The sequence shown here is derived from an EMBL/GenBank/DDBJ whole genome shotgun (WGS) entry which is preliminary data.</text>
</comment>
<dbReference type="UniPathway" id="UPA00115">
    <property type="reaction ID" value="UER00408"/>
</dbReference>
<feature type="binding site" evidence="6">
    <location>
        <begin position="86"/>
        <end position="87"/>
    </location>
    <ligand>
        <name>NADP(+)</name>
        <dbReference type="ChEBI" id="CHEBI:58349"/>
    </ligand>
</feature>
<evidence type="ECO:0000259" key="9">
    <source>
        <dbReference type="Pfam" id="PF02781"/>
    </source>
</evidence>
<dbReference type="Pfam" id="PF02781">
    <property type="entry name" value="G6PD_C"/>
    <property type="match status" value="1"/>
</dbReference>
<dbReference type="Gene3D" id="3.40.50.720">
    <property type="entry name" value="NAD(P)-binding Rossmann-like Domain"/>
    <property type="match status" value="1"/>
</dbReference>
<dbReference type="Pfam" id="PF00479">
    <property type="entry name" value="G6PD_N"/>
    <property type="match status" value="1"/>
</dbReference>
<name>A0A511D4S3_9PSEU</name>
<keyword evidence="3 6" id="KW-0521">NADP</keyword>
<comment type="pathway">
    <text evidence="1 6">Carbohydrate degradation; pentose phosphate pathway; D-ribulose 5-phosphate from D-glucose 6-phosphate (oxidative stage): step 1/3.</text>
</comment>
<dbReference type="GO" id="GO:0009051">
    <property type="term" value="P:pentose-phosphate shunt, oxidative branch"/>
    <property type="evidence" value="ECO:0007669"/>
    <property type="project" value="TreeGrafter"/>
</dbReference>
<evidence type="ECO:0000259" key="8">
    <source>
        <dbReference type="Pfam" id="PF00479"/>
    </source>
</evidence>
<feature type="domain" description="Glucose-6-phosphate dehydrogenase NAD-binding" evidence="8">
    <location>
        <begin position="10"/>
        <end position="172"/>
    </location>
</feature>
<evidence type="ECO:0000313" key="10">
    <source>
        <dbReference type="EMBL" id="GEL19790.1"/>
    </source>
</evidence>